<name>A0A7E4VKN9_PANRE</name>
<feature type="region of interest" description="Disordered" evidence="1">
    <location>
        <begin position="54"/>
        <end position="80"/>
    </location>
</feature>
<accession>A0A7E4VKN9</accession>
<evidence type="ECO:0000256" key="1">
    <source>
        <dbReference type="SAM" id="MobiDB-lite"/>
    </source>
</evidence>
<dbReference type="Proteomes" id="UP000492821">
    <property type="component" value="Unassembled WGS sequence"/>
</dbReference>
<evidence type="ECO:0000313" key="3">
    <source>
        <dbReference type="WBParaSite" id="Pan_g21672.t1"/>
    </source>
</evidence>
<reference evidence="2" key="1">
    <citation type="journal article" date="2013" name="Genetics">
        <title>The draft genome and transcriptome of Panagrellus redivivus are shaped by the harsh demands of a free-living lifestyle.</title>
        <authorList>
            <person name="Srinivasan J."/>
            <person name="Dillman A.R."/>
            <person name="Macchietto M.G."/>
            <person name="Heikkinen L."/>
            <person name="Lakso M."/>
            <person name="Fracchia K.M."/>
            <person name="Antoshechkin I."/>
            <person name="Mortazavi A."/>
            <person name="Wong G."/>
            <person name="Sternberg P.W."/>
        </authorList>
    </citation>
    <scope>NUCLEOTIDE SEQUENCE [LARGE SCALE GENOMIC DNA]</scope>
    <source>
        <strain evidence="2">MT8872</strain>
    </source>
</reference>
<evidence type="ECO:0000313" key="2">
    <source>
        <dbReference type="Proteomes" id="UP000492821"/>
    </source>
</evidence>
<dbReference type="AlphaFoldDB" id="A0A7E4VKN9"/>
<proteinExistence type="predicted"/>
<sequence>MLALPSKPQCRPSPFVRPSKTVNRFCQGDAWEAPRSLMPDSVFLACTVASGTFASSQGPVKTTPAYPTPSLSMSAFGKKG</sequence>
<organism evidence="2 3">
    <name type="scientific">Panagrellus redivivus</name>
    <name type="common">Microworm</name>
    <dbReference type="NCBI Taxonomy" id="6233"/>
    <lineage>
        <taxon>Eukaryota</taxon>
        <taxon>Metazoa</taxon>
        <taxon>Ecdysozoa</taxon>
        <taxon>Nematoda</taxon>
        <taxon>Chromadorea</taxon>
        <taxon>Rhabditida</taxon>
        <taxon>Tylenchina</taxon>
        <taxon>Panagrolaimomorpha</taxon>
        <taxon>Panagrolaimoidea</taxon>
        <taxon>Panagrolaimidae</taxon>
        <taxon>Panagrellus</taxon>
    </lineage>
</organism>
<protein>
    <submittedName>
        <fullName evidence="3">Uncharacterized protein</fullName>
    </submittedName>
</protein>
<dbReference type="WBParaSite" id="Pan_g21672.t1">
    <property type="protein sequence ID" value="Pan_g21672.t1"/>
    <property type="gene ID" value="Pan_g21672"/>
</dbReference>
<reference evidence="3" key="2">
    <citation type="submission" date="2020-10" db="UniProtKB">
        <authorList>
            <consortium name="WormBaseParasite"/>
        </authorList>
    </citation>
    <scope>IDENTIFICATION</scope>
</reference>
<keyword evidence="2" id="KW-1185">Reference proteome</keyword>